<evidence type="ECO:0000313" key="3">
    <source>
        <dbReference type="Proteomes" id="UP000321150"/>
    </source>
</evidence>
<accession>A0A511YDA9</accession>
<dbReference type="PROSITE" id="PS51257">
    <property type="entry name" value="PROKAR_LIPOPROTEIN"/>
    <property type="match status" value="1"/>
</dbReference>
<gene>
    <name evidence="2" type="ORF">CLA01_32530</name>
</gene>
<dbReference type="OrthoDB" id="1097715at2"/>
<dbReference type="EMBL" id="BJYI01000012">
    <property type="protein sequence ID" value="GEN73181.1"/>
    <property type="molecule type" value="Genomic_DNA"/>
</dbReference>
<organism evidence="2 3">
    <name type="scientific">Chryseobacterium lathyri</name>
    <dbReference type="NCBI Taxonomy" id="395933"/>
    <lineage>
        <taxon>Bacteria</taxon>
        <taxon>Pseudomonadati</taxon>
        <taxon>Bacteroidota</taxon>
        <taxon>Flavobacteriia</taxon>
        <taxon>Flavobacteriales</taxon>
        <taxon>Weeksellaceae</taxon>
        <taxon>Chryseobacterium group</taxon>
        <taxon>Chryseobacterium</taxon>
    </lineage>
</organism>
<evidence type="ECO:0000313" key="2">
    <source>
        <dbReference type="EMBL" id="GEN73181.1"/>
    </source>
</evidence>
<evidence type="ECO:0000256" key="1">
    <source>
        <dbReference type="SAM" id="SignalP"/>
    </source>
</evidence>
<evidence type="ECO:0008006" key="4">
    <source>
        <dbReference type="Google" id="ProtNLM"/>
    </source>
</evidence>
<dbReference type="Pfam" id="PF14059">
    <property type="entry name" value="DUF4251"/>
    <property type="match status" value="1"/>
</dbReference>
<keyword evidence="1" id="KW-0732">Signal</keyword>
<dbReference type="InterPro" id="IPR025347">
    <property type="entry name" value="DUF4251"/>
</dbReference>
<protein>
    <recommendedName>
        <fullName evidence="4">DUF4251 domain-containing protein</fullName>
    </recommendedName>
</protein>
<dbReference type="RefSeq" id="WP_111958461.1">
    <property type="nucleotide sequence ID" value="NZ_BJYI01000012.1"/>
</dbReference>
<name>A0A511YDA9_9FLAO</name>
<dbReference type="AlphaFoldDB" id="A0A511YDA9"/>
<feature type="signal peptide" evidence="1">
    <location>
        <begin position="1"/>
        <end position="24"/>
    </location>
</feature>
<dbReference type="Proteomes" id="UP000321150">
    <property type="component" value="Unassembled WGS sequence"/>
</dbReference>
<proteinExistence type="predicted"/>
<reference evidence="2 3" key="1">
    <citation type="submission" date="2019-07" db="EMBL/GenBank/DDBJ databases">
        <title>Whole genome shotgun sequence of Chryseobacterium lathyri NBRC 105250.</title>
        <authorList>
            <person name="Hosoyama A."/>
            <person name="Uohara A."/>
            <person name="Ohji S."/>
            <person name="Ichikawa N."/>
        </authorList>
    </citation>
    <scope>NUCLEOTIDE SEQUENCE [LARGE SCALE GENOMIC DNA]</scope>
    <source>
        <strain evidence="2 3">NBRC 105250</strain>
    </source>
</reference>
<comment type="caution">
    <text evidence="2">The sequence shown here is derived from an EMBL/GenBank/DDBJ whole genome shotgun (WGS) entry which is preliminary data.</text>
</comment>
<feature type="chain" id="PRO_5021936715" description="DUF4251 domain-containing protein" evidence="1">
    <location>
        <begin position="25"/>
        <end position="183"/>
    </location>
</feature>
<sequence>MKKYISLIFIFGFLFFFQSCSSQASLDSKTVDALVSSQEFTFHAQRANPMNYDVINVMGAIQNAPATRMLQLDGGNYTIELKKNTMEVVLPYFGRQYNPSYNTSDNGYRFTSKDFTVNKAQNKKGNWILKIKPNDTRNVDEIIIEIFKSGKAFVSMRSNDRQPITYDGYVSKNEEMPKEKEKL</sequence>
<dbReference type="Gene3D" id="2.40.128.410">
    <property type="match status" value="1"/>
</dbReference>